<dbReference type="SUPFAM" id="SSF143503">
    <property type="entry name" value="PUG domain-like"/>
    <property type="match status" value="1"/>
</dbReference>
<dbReference type="EMBL" id="CAID01000006">
    <property type="protein sequence ID" value="CEF98520.1"/>
    <property type="molecule type" value="Genomic_DNA"/>
</dbReference>
<gene>
    <name evidence="3" type="ORF">OT_ostta06g04320</name>
</gene>
<dbReference type="InterPro" id="IPR013087">
    <property type="entry name" value="Znf_C2H2_type"/>
</dbReference>
<dbReference type="KEGG" id="ota:OT_ostta06g04320"/>
<feature type="region of interest" description="Disordered" evidence="1">
    <location>
        <begin position="219"/>
        <end position="251"/>
    </location>
</feature>
<dbReference type="PANTHER" id="PTHR46713:SF1">
    <property type="entry name" value="F13M7.16 PROTEIN"/>
    <property type="match status" value="1"/>
</dbReference>
<dbReference type="Pfam" id="PF22562">
    <property type="entry name" value="UBA_7"/>
    <property type="match status" value="1"/>
</dbReference>
<evidence type="ECO:0000313" key="3">
    <source>
        <dbReference type="EMBL" id="CEF98520.1"/>
    </source>
</evidence>
<dbReference type="InterPro" id="IPR009060">
    <property type="entry name" value="UBA-like_sf"/>
</dbReference>
<dbReference type="InterPro" id="IPR015940">
    <property type="entry name" value="UBA"/>
</dbReference>
<dbReference type="STRING" id="70448.A0A090M2N9"/>
<feature type="region of interest" description="Disordered" evidence="1">
    <location>
        <begin position="19"/>
        <end position="65"/>
    </location>
</feature>
<reference evidence="4" key="1">
    <citation type="journal article" date="2006" name="Proc. Natl. Acad. Sci. U.S.A.">
        <title>Genome analysis of the smallest free-living eukaryote Ostreococcus tauri unveils many unique features.</title>
        <authorList>
            <person name="Derelle E."/>
            <person name="Ferraz C."/>
            <person name="Rombauts S."/>
            <person name="Rouze P."/>
            <person name="Worden A.Z."/>
            <person name="Robbens S."/>
            <person name="Partensky F."/>
            <person name="Degroeve S."/>
            <person name="Echeynie S."/>
            <person name="Cooke R."/>
            <person name="Saeys Y."/>
            <person name="Wuyts J."/>
            <person name="Jabbari K."/>
            <person name="Bowler C."/>
            <person name="Panaud O."/>
            <person name="Piegu B."/>
            <person name="Ball S.G."/>
            <person name="Ral J.-P."/>
            <person name="Bouget F.-Y."/>
            <person name="Piganeau G."/>
            <person name="De Baets B."/>
            <person name="Picard A."/>
            <person name="Delseny M."/>
            <person name="Demaille J."/>
            <person name="Van de Peer Y."/>
            <person name="Moreau H."/>
        </authorList>
    </citation>
    <scope>NUCLEOTIDE SEQUENCE [LARGE SCALE GENOMIC DNA]</scope>
    <source>
        <strain evidence="4">OTTH 0595 / CCAP 157/2 / RCC745</strain>
    </source>
</reference>
<proteinExistence type="predicted"/>
<reference evidence="3 4" key="2">
    <citation type="journal article" date="2014" name="BMC Genomics">
        <title>An improved genome of the model marine alga Ostreococcus tauri unfolds by assessing Illumina de novo assemblies.</title>
        <authorList>
            <person name="Blanc-Mathieu R."/>
            <person name="Verhelst B."/>
            <person name="Derelle E."/>
            <person name="Rombauts S."/>
            <person name="Bouget F.Y."/>
            <person name="Carre I."/>
            <person name="Chateau A."/>
            <person name="Eyre-Walker A."/>
            <person name="Grimsley N."/>
            <person name="Moreau H."/>
            <person name="Piegu B."/>
            <person name="Rivals E."/>
            <person name="Schackwitz W."/>
            <person name="Van de Peer Y."/>
            <person name="Piganeau G."/>
        </authorList>
    </citation>
    <scope>NUCLEOTIDE SEQUENCE [LARGE SCALE GENOMIC DNA]</scope>
    <source>
        <strain evidence="4">OTTH 0595 / CCAP 157/2 / RCC745</strain>
    </source>
</reference>
<dbReference type="SUPFAM" id="SSF46934">
    <property type="entry name" value="UBA-like"/>
    <property type="match status" value="1"/>
</dbReference>
<accession>A0A090M2N9</accession>
<feature type="compositionally biased region" description="Basic and acidic residues" evidence="1">
    <location>
        <begin position="141"/>
        <end position="181"/>
    </location>
</feature>
<evidence type="ECO:0000259" key="2">
    <source>
        <dbReference type="PROSITE" id="PS00028"/>
    </source>
</evidence>
<dbReference type="PROSITE" id="PS00028">
    <property type="entry name" value="ZINC_FINGER_C2H2_1"/>
    <property type="match status" value="1"/>
</dbReference>
<dbReference type="InterPro" id="IPR018997">
    <property type="entry name" value="PUB_domain"/>
</dbReference>
<dbReference type="InterPro" id="IPR036339">
    <property type="entry name" value="PUB-like_dom_sf"/>
</dbReference>
<feature type="domain" description="C2H2-type" evidence="2">
    <location>
        <begin position="5"/>
        <end position="27"/>
    </location>
</feature>
<evidence type="ECO:0000313" key="4">
    <source>
        <dbReference type="Proteomes" id="UP000009170"/>
    </source>
</evidence>
<dbReference type="AlphaFoldDB" id="A0A090M2N9"/>
<dbReference type="Pfam" id="PF09409">
    <property type="entry name" value="PUB"/>
    <property type="match status" value="1"/>
</dbReference>
<dbReference type="RefSeq" id="XP_003080079.2">
    <property type="nucleotide sequence ID" value="XM_003080031.2"/>
</dbReference>
<name>A0A090M2N9_OSTTA</name>
<dbReference type="GeneID" id="9835311"/>
<dbReference type="InParanoid" id="A0A090M2N9"/>
<evidence type="ECO:0000256" key="1">
    <source>
        <dbReference type="SAM" id="MobiDB-lite"/>
    </source>
</evidence>
<dbReference type="OrthoDB" id="498245at2759"/>
<dbReference type="Proteomes" id="UP000009170">
    <property type="component" value="Unassembled WGS sequence"/>
</dbReference>
<comment type="caution">
    <text evidence="3">The sequence shown here is derived from an EMBL/GenBank/DDBJ whole genome shotgun (WGS) entry which is preliminary data.</text>
</comment>
<organism evidence="3 4">
    <name type="scientific">Ostreococcus tauri</name>
    <name type="common">Marine green alga</name>
    <dbReference type="NCBI Taxonomy" id="70448"/>
    <lineage>
        <taxon>Eukaryota</taxon>
        <taxon>Viridiplantae</taxon>
        <taxon>Chlorophyta</taxon>
        <taxon>Mamiellophyceae</taxon>
        <taxon>Mamiellales</taxon>
        <taxon>Bathycoccaceae</taxon>
        <taxon>Ostreococcus</taxon>
    </lineage>
</organism>
<protein>
    <submittedName>
        <fullName evidence="3">UBA-like</fullName>
    </submittedName>
</protein>
<feature type="region of interest" description="Disordered" evidence="1">
    <location>
        <begin position="130"/>
        <end position="181"/>
    </location>
</feature>
<dbReference type="PANTHER" id="PTHR46713">
    <property type="entry name" value="F13M7.16 PROTEIN"/>
    <property type="match status" value="1"/>
</dbReference>
<feature type="compositionally biased region" description="Basic and acidic residues" evidence="1">
    <location>
        <begin position="28"/>
        <end position="43"/>
    </location>
</feature>
<dbReference type="Gene3D" id="1.20.58.2190">
    <property type="match status" value="1"/>
</dbReference>
<dbReference type="Gene3D" id="1.10.8.10">
    <property type="entry name" value="DNA helicase RuvA subunit, C-terminal domain"/>
    <property type="match status" value="1"/>
</dbReference>
<keyword evidence="4" id="KW-1185">Reference proteome</keyword>
<sequence length="390" mass="44156">MRVKCGECGETFDDLDAAKTHGAATGHENFHGDEDSLMEDAHENGPASEQSGAATATTTADEGPRMIEPRVREDLLKELTELMGFGRNKAIRALHFSKADSSERAIDWIERHEDDPDVNEPLLVPDEAHEGAKAKTVSKLTPEEARAKADELRRNAAARRAAEEKESERLREQERIRAGKELVEAKRMEDELSLKRNAEQRAAEKEEMERARAKIRAKIDEDRKERRRKLGLPEELSPEELEQEREREEKRAKEMMEEVERKAKAGMYVKPVSKLENLRRHLVDIKKAFAEDADAVTTCFNTLLTYLGNIARAPNEEKYRSIRLSNAAFQKRVVAVGGEIYLLEFGFKEIVDDAGEKRLVLPQESVDQVLLKTAGEELHGAINNPFFGML</sequence>
<dbReference type="SMART" id="SM00580">
    <property type="entry name" value="PUG"/>
    <property type="match status" value="1"/>
</dbReference>
<dbReference type="FunCoup" id="A0A090M2N9">
    <property type="interactions" value="375"/>
</dbReference>